<dbReference type="Pfam" id="PF04234">
    <property type="entry name" value="CopC"/>
    <property type="match status" value="1"/>
</dbReference>
<dbReference type="InterPro" id="IPR014756">
    <property type="entry name" value="Ig_E-set"/>
</dbReference>
<gene>
    <name evidence="8" type="ORF">CCHOA_06595</name>
</gene>
<organism evidence="8 9">
    <name type="scientific">Corynebacterium choanae</name>
    <dbReference type="NCBI Taxonomy" id="1862358"/>
    <lineage>
        <taxon>Bacteria</taxon>
        <taxon>Bacillati</taxon>
        <taxon>Actinomycetota</taxon>
        <taxon>Actinomycetes</taxon>
        <taxon>Mycobacteriales</taxon>
        <taxon>Corynebacteriaceae</taxon>
        <taxon>Corynebacterium</taxon>
    </lineage>
</organism>
<dbReference type="GO" id="GO:0005886">
    <property type="term" value="C:plasma membrane"/>
    <property type="evidence" value="ECO:0007669"/>
    <property type="project" value="TreeGrafter"/>
</dbReference>
<reference evidence="8 9" key="1">
    <citation type="submission" date="2018-11" db="EMBL/GenBank/DDBJ databases">
        <authorList>
            <person name="Kleinhagauer T."/>
            <person name="Glaeser S.P."/>
            <person name="Spergser J."/>
            <person name="Ruckert C."/>
            <person name="Kaempfer P."/>
            <person name="Busse H.-J."/>
        </authorList>
    </citation>
    <scope>NUCLEOTIDE SEQUENCE [LARGE SCALE GENOMIC DNA]</scope>
    <source>
        <strain evidence="8 9">200CH</strain>
    </source>
</reference>
<evidence type="ECO:0000259" key="7">
    <source>
        <dbReference type="Pfam" id="PF04234"/>
    </source>
</evidence>
<feature type="domain" description="CopC" evidence="7">
    <location>
        <begin position="35"/>
        <end position="131"/>
    </location>
</feature>
<keyword evidence="3" id="KW-0732">Signal</keyword>
<comment type="subcellular location">
    <subcellularLocation>
        <location evidence="1">Cell envelope</location>
    </subcellularLocation>
</comment>
<evidence type="ECO:0000313" key="9">
    <source>
        <dbReference type="Proteomes" id="UP000269019"/>
    </source>
</evidence>
<dbReference type="EMBL" id="CP033896">
    <property type="protein sequence ID" value="AZA13718.1"/>
    <property type="molecule type" value="Genomic_DNA"/>
</dbReference>
<evidence type="ECO:0000313" key="8">
    <source>
        <dbReference type="EMBL" id="AZA13718.1"/>
    </source>
</evidence>
<name>A0A3G6JA01_9CORY</name>
<sequence length="239" mass="24062" precursor="true">MFSLESIGTGFRRNVAVVATAGLLGVGAAPLAFAHDVVVHATPADGAVVETFPHHIELEFSGIPQESFNTIAVSNAETHEVLFTDTPQLTDNVVSVDLPDDLNPGSGEYIVGFQITSSDGHATRGKTTFHVAGEGADSPTTRSSAASTSATSTSSSTTTTASSAAPASSATTSVSTTATASTSAAASSTTTAAADTADDAPTNEQSAKGSPVPLWIGLGVGVIVLIGLVVLFTRRRRTG</sequence>
<keyword evidence="6" id="KW-0812">Transmembrane</keyword>
<feature type="region of interest" description="Disordered" evidence="5">
    <location>
        <begin position="130"/>
        <end position="211"/>
    </location>
</feature>
<dbReference type="SUPFAM" id="SSF81296">
    <property type="entry name" value="E set domains"/>
    <property type="match status" value="1"/>
</dbReference>
<dbReference type="GO" id="GO:0042597">
    <property type="term" value="C:periplasmic space"/>
    <property type="evidence" value="ECO:0007669"/>
    <property type="project" value="InterPro"/>
</dbReference>
<dbReference type="Proteomes" id="UP000269019">
    <property type="component" value="Chromosome"/>
</dbReference>
<evidence type="ECO:0000256" key="4">
    <source>
        <dbReference type="ARBA" id="ARBA00023008"/>
    </source>
</evidence>
<evidence type="ECO:0000256" key="2">
    <source>
        <dbReference type="ARBA" id="ARBA00022723"/>
    </source>
</evidence>
<evidence type="ECO:0000256" key="3">
    <source>
        <dbReference type="ARBA" id="ARBA00022729"/>
    </source>
</evidence>
<keyword evidence="9" id="KW-1185">Reference proteome</keyword>
<dbReference type="AlphaFoldDB" id="A0A3G6JA01"/>
<keyword evidence="2" id="KW-0479">Metal-binding</keyword>
<keyword evidence="4" id="KW-0186">Copper</keyword>
<evidence type="ECO:0000256" key="5">
    <source>
        <dbReference type="SAM" id="MobiDB-lite"/>
    </source>
</evidence>
<dbReference type="Gene3D" id="2.60.40.1220">
    <property type="match status" value="1"/>
</dbReference>
<protein>
    <recommendedName>
        <fullName evidence="7">CopC domain-containing protein</fullName>
    </recommendedName>
</protein>
<keyword evidence="6" id="KW-1133">Transmembrane helix</keyword>
<evidence type="ECO:0000256" key="1">
    <source>
        <dbReference type="ARBA" id="ARBA00004196"/>
    </source>
</evidence>
<evidence type="ECO:0000256" key="6">
    <source>
        <dbReference type="SAM" id="Phobius"/>
    </source>
</evidence>
<keyword evidence="6" id="KW-0472">Membrane</keyword>
<accession>A0A3G6JA01</accession>
<dbReference type="KEGG" id="ccho:CCHOA_06595"/>
<feature type="compositionally biased region" description="Low complexity" evidence="5">
    <location>
        <begin position="136"/>
        <end position="202"/>
    </location>
</feature>
<dbReference type="PANTHER" id="PTHR34820:SF4">
    <property type="entry name" value="INNER MEMBRANE PROTEIN YEBZ"/>
    <property type="match status" value="1"/>
</dbReference>
<dbReference type="GO" id="GO:0030313">
    <property type="term" value="C:cell envelope"/>
    <property type="evidence" value="ECO:0007669"/>
    <property type="project" value="UniProtKB-SubCell"/>
</dbReference>
<dbReference type="OrthoDB" id="5242236at2"/>
<dbReference type="PANTHER" id="PTHR34820">
    <property type="entry name" value="INNER MEMBRANE PROTEIN YEBZ"/>
    <property type="match status" value="1"/>
</dbReference>
<dbReference type="GO" id="GO:0005507">
    <property type="term" value="F:copper ion binding"/>
    <property type="evidence" value="ECO:0007669"/>
    <property type="project" value="InterPro"/>
</dbReference>
<feature type="transmembrane region" description="Helical" evidence="6">
    <location>
        <begin position="212"/>
        <end position="233"/>
    </location>
</feature>
<dbReference type="InterPro" id="IPR007348">
    <property type="entry name" value="CopC_dom"/>
</dbReference>
<dbReference type="InterPro" id="IPR014755">
    <property type="entry name" value="Cu-Rt/internalin_Ig-like"/>
</dbReference>
<dbReference type="InterPro" id="IPR032694">
    <property type="entry name" value="CopC/D"/>
</dbReference>
<dbReference type="GO" id="GO:0006825">
    <property type="term" value="P:copper ion transport"/>
    <property type="evidence" value="ECO:0007669"/>
    <property type="project" value="InterPro"/>
</dbReference>
<dbReference type="GO" id="GO:0046688">
    <property type="term" value="P:response to copper ion"/>
    <property type="evidence" value="ECO:0007669"/>
    <property type="project" value="InterPro"/>
</dbReference>
<proteinExistence type="predicted"/>